<dbReference type="AlphaFoldDB" id="A0A0K0FFC4"/>
<reference evidence="2" key="2">
    <citation type="submission" date="2015-08" db="UniProtKB">
        <authorList>
            <consortium name="WormBaseParasite"/>
        </authorList>
    </citation>
    <scope>IDENTIFICATION</scope>
</reference>
<keyword evidence="1" id="KW-1185">Reference proteome</keyword>
<dbReference type="WBParaSite" id="SVE_0756600.1">
    <property type="protein sequence ID" value="SVE_0756600.1"/>
    <property type="gene ID" value="SVE_0756600"/>
</dbReference>
<reference evidence="1" key="1">
    <citation type="submission" date="2014-07" db="EMBL/GenBank/DDBJ databases">
        <authorList>
            <person name="Martin A.A"/>
            <person name="De Silva N."/>
        </authorList>
    </citation>
    <scope>NUCLEOTIDE SEQUENCE</scope>
</reference>
<dbReference type="Proteomes" id="UP000035680">
    <property type="component" value="Unassembled WGS sequence"/>
</dbReference>
<protein>
    <submittedName>
        <fullName evidence="2">Secreted protein</fullName>
    </submittedName>
</protein>
<accession>A0A0K0FFC4</accession>
<organism evidence="1 2">
    <name type="scientific">Strongyloides venezuelensis</name>
    <name type="common">Threadworm</name>
    <dbReference type="NCBI Taxonomy" id="75913"/>
    <lineage>
        <taxon>Eukaryota</taxon>
        <taxon>Metazoa</taxon>
        <taxon>Ecdysozoa</taxon>
        <taxon>Nematoda</taxon>
        <taxon>Chromadorea</taxon>
        <taxon>Rhabditida</taxon>
        <taxon>Tylenchina</taxon>
        <taxon>Panagrolaimomorpha</taxon>
        <taxon>Strongyloidoidea</taxon>
        <taxon>Strongyloididae</taxon>
        <taxon>Strongyloides</taxon>
    </lineage>
</organism>
<name>A0A0K0FFC4_STRVS</name>
<sequence>MFVGLWQLIFVKSSNRAVSIILSGLSQRCIPSAGQSFSLCQSIDLGGLTLNGALYVIHHNILLFIRYILMHNESVPN</sequence>
<evidence type="ECO:0000313" key="1">
    <source>
        <dbReference type="Proteomes" id="UP000035680"/>
    </source>
</evidence>
<proteinExistence type="predicted"/>
<evidence type="ECO:0000313" key="2">
    <source>
        <dbReference type="WBParaSite" id="SVE_0756600.1"/>
    </source>
</evidence>